<evidence type="ECO:0000259" key="7">
    <source>
        <dbReference type="SMART" id="SM00887"/>
    </source>
</evidence>
<gene>
    <name evidence="8" type="ORF">DIZ78_17515</name>
</gene>
<keyword evidence="2" id="KW-0349">Heme</keyword>
<comment type="caution">
    <text evidence="8">The sequence shown here is derived from an EMBL/GenBank/DDBJ whole genome shotgun (WGS) entry which is preliminary data.</text>
</comment>
<keyword evidence="4" id="KW-0249">Electron transport</keyword>
<dbReference type="Gene3D" id="2.60.40.1190">
    <property type="match status" value="1"/>
</dbReference>
<keyword evidence="3" id="KW-0479">Metal-binding</keyword>
<dbReference type="SUPFAM" id="SSF49344">
    <property type="entry name" value="CBD9-like"/>
    <property type="match status" value="1"/>
</dbReference>
<dbReference type="Pfam" id="PF09459">
    <property type="entry name" value="EB_dh"/>
    <property type="match status" value="1"/>
</dbReference>
<reference evidence="8 9" key="1">
    <citation type="journal article" date="2018" name="ISME J.">
        <title>Endosymbiont genomes yield clues of tubeworm success.</title>
        <authorList>
            <person name="Li Y."/>
            <person name="Liles M.R."/>
            <person name="Halanych K.M."/>
        </authorList>
    </citation>
    <scope>NUCLEOTIDE SEQUENCE [LARGE SCALE GENOMIC DNA]</scope>
    <source>
        <strain evidence="8">A1462</strain>
    </source>
</reference>
<keyword evidence="6" id="KW-0732">Signal</keyword>
<dbReference type="AlphaFoldDB" id="A0A370DBD2"/>
<keyword evidence="5" id="KW-0408">Iron</keyword>
<dbReference type="EMBL" id="QFXE01000021">
    <property type="protein sequence ID" value="RDH82208.1"/>
    <property type="molecule type" value="Genomic_DNA"/>
</dbReference>
<keyword evidence="9" id="KW-1185">Reference proteome</keyword>
<accession>A0A370DBD2</accession>
<proteinExistence type="predicted"/>
<evidence type="ECO:0000256" key="3">
    <source>
        <dbReference type="ARBA" id="ARBA00022723"/>
    </source>
</evidence>
<evidence type="ECO:0000256" key="4">
    <source>
        <dbReference type="ARBA" id="ARBA00022982"/>
    </source>
</evidence>
<dbReference type="GO" id="GO:0020037">
    <property type="term" value="F:heme binding"/>
    <property type="evidence" value="ECO:0007669"/>
    <property type="project" value="InterPro"/>
</dbReference>
<evidence type="ECO:0000256" key="2">
    <source>
        <dbReference type="ARBA" id="ARBA00022617"/>
    </source>
</evidence>
<dbReference type="SMART" id="SM00887">
    <property type="entry name" value="EB_dh"/>
    <property type="match status" value="1"/>
</dbReference>
<dbReference type="InterPro" id="IPR019020">
    <property type="entry name" value="Cyt-c552/DMSO_Rdtase_haem-bd"/>
</dbReference>
<protein>
    <recommendedName>
        <fullName evidence="7">Cytochrome c-552/DMSO reductase-like haem-binding domain-containing protein</fullName>
    </recommendedName>
</protein>
<organism evidence="8 9">
    <name type="scientific">endosymbiont of Escarpia spicata</name>
    <dbReference type="NCBI Taxonomy" id="2200908"/>
    <lineage>
        <taxon>Bacteria</taxon>
        <taxon>Pseudomonadati</taxon>
        <taxon>Pseudomonadota</taxon>
        <taxon>Gammaproteobacteria</taxon>
        <taxon>sulfur-oxidizing symbionts</taxon>
    </lineage>
</organism>
<evidence type="ECO:0000256" key="5">
    <source>
        <dbReference type="ARBA" id="ARBA00023004"/>
    </source>
</evidence>
<sequence length="289" mass="32494">MLHGQIKLIFGMILFLSATAHAEQTLLATKVGQPPVIDGKGGDPAWSQATAITTHARVADIPVELQAVHDGKRLYMKARFPDPTENRVQKNLIWDNKNELYLTGPKREDTFVIKWSMEEGKIDLSLTANAPYQADIWYWKAHRTDHAGRADDKHQIYSTIPIKKSSRQVAQSGQVFHLARRSDAGRSAYKKRIVIDFEGDEIDGLKLRTPEGSRADVAAKGEWEKGFWTVEFSRALDSRHADDLAISKDKPVQFGISRYEIAGRKPDPDIEQPNYGSGEIGETLFLQLQ</sequence>
<evidence type="ECO:0000313" key="9">
    <source>
        <dbReference type="Proteomes" id="UP000254771"/>
    </source>
</evidence>
<name>A0A370DBD2_9GAMM</name>
<evidence type="ECO:0000256" key="1">
    <source>
        <dbReference type="ARBA" id="ARBA00022448"/>
    </source>
</evidence>
<keyword evidence="1" id="KW-0813">Transport</keyword>
<evidence type="ECO:0000313" key="8">
    <source>
        <dbReference type="EMBL" id="RDH82208.1"/>
    </source>
</evidence>
<feature type="signal peptide" evidence="6">
    <location>
        <begin position="1"/>
        <end position="22"/>
    </location>
</feature>
<evidence type="ECO:0000256" key="6">
    <source>
        <dbReference type="SAM" id="SignalP"/>
    </source>
</evidence>
<dbReference type="Proteomes" id="UP000254771">
    <property type="component" value="Unassembled WGS sequence"/>
</dbReference>
<feature type="domain" description="Cytochrome c-552/DMSO reductase-like haem-binding" evidence="7">
    <location>
        <begin position="43"/>
        <end position="266"/>
    </location>
</feature>
<dbReference type="GO" id="GO:0046872">
    <property type="term" value="F:metal ion binding"/>
    <property type="evidence" value="ECO:0007669"/>
    <property type="project" value="UniProtKB-KW"/>
</dbReference>
<feature type="chain" id="PRO_5017001681" description="Cytochrome c-552/DMSO reductase-like haem-binding domain-containing protein" evidence="6">
    <location>
        <begin position="23"/>
        <end position="289"/>
    </location>
</feature>